<organism evidence="2 3">
    <name type="scientific">Tersicoccus phoenicis</name>
    <dbReference type="NCBI Taxonomy" id="554083"/>
    <lineage>
        <taxon>Bacteria</taxon>
        <taxon>Bacillati</taxon>
        <taxon>Actinomycetota</taxon>
        <taxon>Actinomycetes</taxon>
        <taxon>Micrococcales</taxon>
        <taxon>Micrococcaceae</taxon>
        <taxon>Tersicoccus</taxon>
    </lineage>
</organism>
<feature type="signal peptide" evidence="1">
    <location>
        <begin position="1"/>
        <end position="16"/>
    </location>
</feature>
<evidence type="ECO:0000313" key="3">
    <source>
        <dbReference type="Proteomes" id="UP000187085"/>
    </source>
</evidence>
<evidence type="ECO:0000256" key="1">
    <source>
        <dbReference type="SAM" id="SignalP"/>
    </source>
</evidence>
<reference evidence="2 3" key="1">
    <citation type="submission" date="2016-12" db="EMBL/GenBank/DDBJ databases">
        <title>Draft genome of Tersicoccus phoenicis 1P05MA.</title>
        <authorList>
            <person name="Nakajima Y."/>
            <person name="Yoshizawa S."/>
            <person name="Nakamura K."/>
            <person name="Ogura Y."/>
            <person name="Hayashi T."/>
            <person name="Kogure K."/>
        </authorList>
    </citation>
    <scope>NUCLEOTIDE SEQUENCE [LARGE SCALE GENOMIC DNA]</scope>
    <source>
        <strain evidence="2 3">1p05MA</strain>
    </source>
</reference>
<keyword evidence="1" id="KW-0732">Signal</keyword>
<proteinExistence type="predicted"/>
<accession>A0A1R1LLC2</accession>
<dbReference type="Proteomes" id="UP000187085">
    <property type="component" value="Unassembled WGS sequence"/>
</dbReference>
<gene>
    <name evidence="2" type="ORF">BKD30_02145</name>
</gene>
<feature type="non-terminal residue" evidence="2">
    <location>
        <position position="363"/>
    </location>
</feature>
<sequence>MVSLSLVAGTASAAHAFVPVVVPGADASQTALLGKLGARPGATRVPVAVSDRVSGSVDVGTGNGAVSLQLLGLPGVQGTVGISLVRNTLGAGDTGAGTVDGWRFDIAGAGHLYQSGSNLVYASGDGYSTTFVPVTGQPGVYTTPAGVKADLVAAGSGWKLTSRTSATVTTFDADGNPVSLADRNGNTVAITWAGGLPTKVVAAQAAFSPSGTVAASRTAWITTTATSITVAQGASVSAPLRTAKLVKDSSGDWSQFTDPNGTVTTFSYAGGDLTGVQVPDAGTVSWGLDSTGRVTSSTRANASAGSPGDAVTRFAYPTSTQTLVAGPNTDQTQAVSAVPRTTYQIDASGRVMSVLDAVGRSKS</sequence>
<evidence type="ECO:0008006" key="4">
    <source>
        <dbReference type="Google" id="ProtNLM"/>
    </source>
</evidence>
<dbReference type="STRING" id="554083.BKD30_02145"/>
<name>A0A1R1LLC2_9MICC</name>
<protein>
    <recommendedName>
        <fullName evidence="4">YD repeat-containing protein</fullName>
    </recommendedName>
</protein>
<dbReference type="EMBL" id="MRDE01000009">
    <property type="protein sequence ID" value="OMH28323.1"/>
    <property type="molecule type" value="Genomic_DNA"/>
</dbReference>
<keyword evidence="3" id="KW-1185">Reference proteome</keyword>
<dbReference type="AlphaFoldDB" id="A0A1R1LLC2"/>
<dbReference type="Gene3D" id="2.180.10.10">
    <property type="entry name" value="RHS repeat-associated core"/>
    <property type="match status" value="1"/>
</dbReference>
<comment type="caution">
    <text evidence="2">The sequence shown here is derived from an EMBL/GenBank/DDBJ whole genome shotgun (WGS) entry which is preliminary data.</text>
</comment>
<evidence type="ECO:0000313" key="2">
    <source>
        <dbReference type="EMBL" id="OMH28323.1"/>
    </source>
</evidence>
<feature type="chain" id="PRO_5039528950" description="YD repeat-containing protein" evidence="1">
    <location>
        <begin position="17"/>
        <end position="363"/>
    </location>
</feature>